<evidence type="ECO:0000259" key="8">
    <source>
        <dbReference type="Pfam" id="PF22898"/>
    </source>
</evidence>
<evidence type="ECO:0000313" key="14">
    <source>
        <dbReference type="EMBL" id="KAI6650347.1"/>
    </source>
</evidence>
<keyword evidence="3 7" id="KW-0732">Signal</keyword>
<keyword evidence="6" id="KW-0472">Membrane</keyword>
<protein>
    <recommendedName>
        <fullName evidence="16">Nodal modulator 1</fullName>
    </recommendedName>
</protein>
<accession>A0AAV7JNP3</accession>
<dbReference type="AlphaFoldDB" id="A0AAV7JNP3"/>
<evidence type="ECO:0000256" key="3">
    <source>
        <dbReference type="ARBA" id="ARBA00022729"/>
    </source>
</evidence>
<dbReference type="Pfam" id="PF22902">
    <property type="entry name" value="NOMO1-like_9th"/>
    <property type="match status" value="1"/>
</dbReference>
<evidence type="ECO:0000313" key="15">
    <source>
        <dbReference type="Proteomes" id="UP001165289"/>
    </source>
</evidence>
<evidence type="ECO:0000256" key="4">
    <source>
        <dbReference type="ARBA" id="ARBA00022824"/>
    </source>
</evidence>
<feature type="domain" description="NOMO-like N-terminal beta-sandwich" evidence="8">
    <location>
        <begin position="27"/>
        <end position="114"/>
    </location>
</feature>
<evidence type="ECO:0008006" key="16">
    <source>
        <dbReference type="Google" id="ProtNLM"/>
    </source>
</evidence>
<evidence type="ECO:0000256" key="5">
    <source>
        <dbReference type="ARBA" id="ARBA00022989"/>
    </source>
</evidence>
<name>A0AAV7JNP3_9METZ</name>
<proteinExistence type="predicted"/>
<dbReference type="InterPro" id="IPR056189">
    <property type="entry name" value="NOMO_3rd"/>
</dbReference>
<keyword evidence="4" id="KW-0256">Endoplasmic reticulum</keyword>
<evidence type="ECO:0000256" key="6">
    <source>
        <dbReference type="ARBA" id="ARBA00023136"/>
    </source>
</evidence>
<dbReference type="InterPro" id="IPR055074">
    <property type="entry name" value="NOMO1-3_2nd"/>
</dbReference>
<evidence type="ECO:0000259" key="12">
    <source>
        <dbReference type="Pfam" id="PF23193"/>
    </source>
</evidence>
<dbReference type="EMBL" id="JAKMXF010000312">
    <property type="protein sequence ID" value="KAI6650347.1"/>
    <property type="molecule type" value="Genomic_DNA"/>
</dbReference>
<feature type="domain" description="NOMO seventh transthyretin-like" evidence="11">
    <location>
        <begin position="579"/>
        <end position="650"/>
    </location>
</feature>
<dbReference type="InterPro" id="IPR055075">
    <property type="entry name" value="NOMO-like_N"/>
</dbReference>
<feature type="domain" description="NOMO-like ninth beta-sandwich" evidence="9">
    <location>
        <begin position="747"/>
        <end position="814"/>
    </location>
</feature>
<dbReference type="Pfam" id="PF22898">
    <property type="entry name" value="NOMO1-like_1st"/>
    <property type="match status" value="1"/>
</dbReference>
<dbReference type="SUPFAM" id="SSF49464">
    <property type="entry name" value="Carboxypeptidase regulatory domain-like"/>
    <property type="match status" value="1"/>
</dbReference>
<keyword evidence="15" id="KW-1185">Reference proteome</keyword>
<dbReference type="PANTHER" id="PTHR23303">
    <property type="entry name" value="CARBOXYPEPTIDASE REGULATORY REGION-CONTAINING"/>
    <property type="match status" value="1"/>
</dbReference>
<dbReference type="Pfam" id="PF23194">
    <property type="entry name" value="NOMO_5th"/>
    <property type="match status" value="1"/>
</dbReference>
<dbReference type="Pfam" id="PF23193">
    <property type="entry name" value="NOMO_3rd"/>
    <property type="match status" value="1"/>
</dbReference>
<dbReference type="SUPFAM" id="SSF49478">
    <property type="entry name" value="Cna protein B-type domain"/>
    <property type="match status" value="1"/>
</dbReference>
<dbReference type="Pfam" id="PF23141">
    <property type="entry name" value="Ig_NOMO"/>
    <property type="match status" value="1"/>
</dbReference>
<feature type="domain" description="NOMO fifth transthyretin-like" evidence="13">
    <location>
        <begin position="407"/>
        <end position="489"/>
    </location>
</feature>
<evidence type="ECO:0000256" key="7">
    <source>
        <dbReference type="SAM" id="SignalP"/>
    </source>
</evidence>
<comment type="subcellular location">
    <subcellularLocation>
        <location evidence="1">Endoplasmic reticulum membrane</location>
        <topology evidence="1">Single-pass type I membrane protein</topology>
    </subcellularLocation>
</comment>
<dbReference type="InterPro" id="IPR056190">
    <property type="entry name" value="NOMO_5th"/>
</dbReference>
<evidence type="ECO:0000259" key="10">
    <source>
        <dbReference type="Pfam" id="PF22904"/>
    </source>
</evidence>
<dbReference type="Proteomes" id="UP001165289">
    <property type="component" value="Unassembled WGS sequence"/>
</dbReference>
<feature type="signal peptide" evidence="7">
    <location>
        <begin position="1"/>
        <end position="19"/>
    </location>
</feature>
<dbReference type="InterPro" id="IPR051417">
    <property type="entry name" value="SDr/BOS_complex"/>
</dbReference>
<keyword evidence="5" id="KW-1133">Transmembrane helix</keyword>
<dbReference type="GO" id="GO:0005789">
    <property type="term" value="C:endoplasmic reticulum membrane"/>
    <property type="evidence" value="ECO:0007669"/>
    <property type="project" value="UniProtKB-SubCell"/>
</dbReference>
<evidence type="ECO:0000259" key="9">
    <source>
        <dbReference type="Pfam" id="PF22902"/>
    </source>
</evidence>
<evidence type="ECO:0000259" key="11">
    <source>
        <dbReference type="Pfam" id="PF23141"/>
    </source>
</evidence>
<evidence type="ECO:0000259" key="13">
    <source>
        <dbReference type="Pfam" id="PF23194"/>
    </source>
</evidence>
<evidence type="ECO:0000256" key="1">
    <source>
        <dbReference type="ARBA" id="ARBA00004115"/>
    </source>
</evidence>
<sequence length="1139" mass="127784">MLFIIVYIFLLLFVSDVISTEVIGCNGIIHTDYPIQFSALTIQLYNQDHILKYSTDCAPVDGYFFLPLTELEGELQQIFVEIVSPRGWNFREYIFRIDINYTDDICTAGGDLMFEFIGFSVEGGVVSYSMETGPNGVHIDLLKGEEIILTSQSTSDGLFRFENVAPGKYRLRGSHEEFNVSQLEFDFEVSKDSVNVGSPIQVYGYDVTGFVFHEKQGISGVQILLLSNGNTNALQSEMCVESMQNLENEFKQIPYLTCVAMSGADGMFTLKSISPGEYTIKPLYKSDITKFQLRPNQLKIAVSHSSLNLKDKFEVTGFEVYGSVIHLGINGELLGIENAEIELIGQHRTLKTTSDKFGSYRFDEIISDSYKVEAKLQGYEFEDVVINLSPFQTEITTLFPSKFEVSGEFRLAKQSLKSAIIQGVKIDFLKESLFQTELANDLSFKIFLPKGIYECTPNLSNELLEKGVIFSPESIQITVTKIPVSDIIFSQILSSIKIRTYCLSPCGVLNTILTSTNLKIPQTISTNEVTGLITYEDLLPGDYKVELELSERCWKYNFKTVSIGKDIREIEFYQNGYILRISSSHNASVDIVRSLGDYEDKISVQAGDNSFCLPLHGVYHITPISCHQFEPKETTFDTSVSGHMIKLTAVRHETITHIKADTNEISNENILLRVTSRDSGNVKTVTPDSITSEDTNISILEFVIFAETGENLIIEPQADQLLFLPSAYSVEITGMCPTFITTFLANRGSVIKGRVQPPIELVMLELRIDSPNEEVLRTHTNAEGEFSFGPLPKLDNYEIVPSSPGLLFEKREGNLFLVRRLGSVAVSVVDELNRPLSSVLVSMHCGRIRMNNLTSDAGSLLYSKLQICEYYVKPSLKEYSFTPTGEMILVELDSELEIRFVGHKIHYSAYGFVTSLNDHPQGDIEVLARGLTEGCTDIVEKGTTDQKGNFRIQGLKSNCQYHISIENSRSPHIENIIPGSFMLLVGSEDLKDIHFCIYNRTEKHEMTGNIEGPDEFMDRMQVKLYQETTRGLVHASSVQVGTGGFFKYSLSRGSEDKEFILMVDSKTRIQGYTVSSDQSVVSFLEGSRHTSVTFRVDKVVELDKHGGSFFQLSAALIFIFVVSRFSRLIKESFQNIFGK</sequence>
<feature type="domain" description="NOMO second beta-sandwich" evidence="10">
    <location>
        <begin position="116"/>
        <end position="202"/>
    </location>
</feature>
<gene>
    <name evidence="14" type="ORF">LOD99_6024</name>
</gene>
<dbReference type="InterPro" id="IPR056319">
    <property type="entry name" value="NOMO_7th"/>
</dbReference>
<feature type="domain" description="NOMO third transthyretin-like" evidence="12">
    <location>
        <begin position="213"/>
        <end position="316"/>
    </location>
</feature>
<evidence type="ECO:0000256" key="2">
    <source>
        <dbReference type="ARBA" id="ARBA00022692"/>
    </source>
</evidence>
<organism evidence="14 15">
    <name type="scientific">Oopsacas minuta</name>
    <dbReference type="NCBI Taxonomy" id="111878"/>
    <lineage>
        <taxon>Eukaryota</taxon>
        <taxon>Metazoa</taxon>
        <taxon>Porifera</taxon>
        <taxon>Hexactinellida</taxon>
        <taxon>Hexasterophora</taxon>
        <taxon>Lyssacinosida</taxon>
        <taxon>Leucopsacidae</taxon>
        <taxon>Oopsacas</taxon>
    </lineage>
</organism>
<dbReference type="Pfam" id="PF22904">
    <property type="entry name" value="NOMO1-like_2nd"/>
    <property type="match status" value="1"/>
</dbReference>
<keyword evidence="2" id="KW-0812">Transmembrane</keyword>
<reference evidence="14 15" key="1">
    <citation type="journal article" date="2023" name="BMC Biol.">
        <title>The compact genome of the sponge Oopsacas minuta (Hexactinellida) is lacking key metazoan core genes.</title>
        <authorList>
            <person name="Santini S."/>
            <person name="Schenkelaars Q."/>
            <person name="Jourda C."/>
            <person name="Duchesne M."/>
            <person name="Belahbib H."/>
            <person name="Rocher C."/>
            <person name="Selva M."/>
            <person name="Riesgo A."/>
            <person name="Vervoort M."/>
            <person name="Leys S.P."/>
            <person name="Kodjabachian L."/>
            <person name="Le Bivic A."/>
            <person name="Borchiellini C."/>
            <person name="Claverie J.M."/>
            <person name="Renard E."/>
        </authorList>
    </citation>
    <scope>NUCLEOTIDE SEQUENCE [LARGE SCALE GENOMIC DNA]</scope>
    <source>
        <strain evidence="14">SPO-2</strain>
    </source>
</reference>
<dbReference type="InterPro" id="IPR055073">
    <property type="entry name" value="NOMO1-like_9th"/>
</dbReference>
<comment type="caution">
    <text evidence="14">The sequence shown here is derived from an EMBL/GenBank/DDBJ whole genome shotgun (WGS) entry which is preliminary data.</text>
</comment>
<feature type="chain" id="PRO_5043764903" description="Nodal modulator 1" evidence="7">
    <location>
        <begin position="20"/>
        <end position="1139"/>
    </location>
</feature>
<dbReference type="InterPro" id="IPR008969">
    <property type="entry name" value="CarboxyPept-like_regulatory"/>
</dbReference>
<dbReference type="PANTHER" id="PTHR23303:SF14">
    <property type="entry name" value="BOS COMPLEX SUBUNIT NOMO1-RELATED"/>
    <property type="match status" value="1"/>
</dbReference>